<evidence type="ECO:0000313" key="7">
    <source>
        <dbReference type="Proteomes" id="UP001302745"/>
    </source>
</evidence>
<dbReference type="Gene3D" id="1.25.40.20">
    <property type="entry name" value="Ankyrin repeat-containing domain"/>
    <property type="match status" value="8"/>
</dbReference>
<dbReference type="InterPro" id="IPR036770">
    <property type="entry name" value="Ankyrin_rpt-contain_sf"/>
</dbReference>
<feature type="region of interest" description="Disordered" evidence="4">
    <location>
        <begin position="1653"/>
        <end position="1684"/>
    </location>
</feature>
<name>A0AAN6VDA5_9PEZI</name>
<reference evidence="6" key="1">
    <citation type="journal article" date="2023" name="Mol. Phylogenet. Evol.">
        <title>Genome-scale phylogeny and comparative genomics of the fungal order Sordariales.</title>
        <authorList>
            <person name="Hensen N."/>
            <person name="Bonometti L."/>
            <person name="Westerberg I."/>
            <person name="Brannstrom I.O."/>
            <person name="Guillou S."/>
            <person name="Cros-Aarteil S."/>
            <person name="Calhoun S."/>
            <person name="Haridas S."/>
            <person name="Kuo A."/>
            <person name="Mondo S."/>
            <person name="Pangilinan J."/>
            <person name="Riley R."/>
            <person name="LaButti K."/>
            <person name="Andreopoulos B."/>
            <person name="Lipzen A."/>
            <person name="Chen C."/>
            <person name="Yan M."/>
            <person name="Daum C."/>
            <person name="Ng V."/>
            <person name="Clum A."/>
            <person name="Steindorff A."/>
            <person name="Ohm R.A."/>
            <person name="Martin F."/>
            <person name="Silar P."/>
            <person name="Natvig D.O."/>
            <person name="Lalanne C."/>
            <person name="Gautier V."/>
            <person name="Ament-Velasquez S.L."/>
            <person name="Kruys A."/>
            <person name="Hutchinson M.I."/>
            <person name="Powell A.J."/>
            <person name="Barry K."/>
            <person name="Miller A.N."/>
            <person name="Grigoriev I.V."/>
            <person name="Debuchy R."/>
            <person name="Gladieux P."/>
            <person name="Hiltunen Thoren M."/>
            <person name="Johannesson H."/>
        </authorList>
    </citation>
    <scope>NUCLEOTIDE SEQUENCE</scope>
    <source>
        <strain evidence="6">CBS 538.74</strain>
    </source>
</reference>
<feature type="repeat" description="ANK" evidence="3">
    <location>
        <begin position="1565"/>
        <end position="1602"/>
    </location>
</feature>
<dbReference type="InterPro" id="IPR002110">
    <property type="entry name" value="Ankyrin_rpt"/>
</dbReference>
<dbReference type="Pfam" id="PF00023">
    <property type="entry name" value="Ank"/>
    <property type="match status" value="1"/>
</dbReference>
<feature type="repeat" description="ANK" evidence="3">
    <location>
        <begin position="1827"/>
        <end position="1852"/>
    </location>
</feature>
<dbReference type="SUPFAM" id="SSF52540">
    <property type="entry name" value="P-loop containing nucleoside triphosphate hydrolases"/>
    <property type="match status" value="1"/>
</dbReference>
<accession>A0AAN6VDA5</accession>
<dbReference type="Proteomes" id="UP001302745">
    <property type="component" value="Unassembled WGS sequence"/>
</dbReference>
<dbReference type="InterPro" id="IPR027417">
    <property type="entry name" value="P-loop_NTPase"/>
</dbReference>
<dbReference type="SMART" id="SM00248">
    <property type="entry name" value="ANK"/>
    <property type="match status" value="26"/>
</dbReference>
<dbReference type="PANTHER" id="PTHR24123:SF33">
    <property type="entry name" value="PROTEIN HOS4"/>
    <property type="match status" value="1"/>
</dbReference>
<dbReference type="PROSITE" id="PS50297">
    <property type="entry name" value="ANK_REP_REGION"/>
    <property type="match status" value="3"/>
</dbReference>
<gene>
    <name evidence="6" type="ORF">C8A00DRAFT_19299</name>
</gene>
<dbReference type="Pfam" id="PF24883">
    <property type="entry name" value="NPHP3_N"/>
    <property type="match status" value="1"/>
</dbReference>
<proteinExistence type="predicted"/>
<dbReference type="PROSITE" id="PS50088">
    <property type="entry name" value="ANK_REPEAT"/>
    <property type="match status" value="5"/>
</dbReference>
<evidence type="ECO:0000256" key="3">
    <source>
        <dbReference type="PROSITE-ProRule" id="PRU00023"/>
    </source>
</evidence>
<sequence length="2038" mass="223482">MSFSSNEITDLVVVGRDDVSNFNEENILPQPPEVLAEIRAWLRPTAYDEEGREYRKHLSSRVEGTGGWLFSTNAYREWHSSPGEGLLWIRGIPGSGKSVFAASFVDRLQREEGCPVLFFFFRQIIDANHTPVAALHDWLAQVLNFSPPLQAILKGYLDAKRDLDSLSIADLWRHIRQATIYIPRAYVIVDALDEMDQTKDLEPFLHALAELSVWRPAQVKVAITSRYVPYIERPLRAAKALHIRLEERQVDVDIATYVQHRLALSAMPMDLHVRIKETVPKRANGLFVYAKLAMDALLRPGTDVDKALQQFPPDLNVMYTDLLRGHSVRSGVPADTQFLILQAATHATRPLRLLEMAELINVTQYPPEMRNRKAAKDLVRSACGPLLEILPDETVSVVHHSLTEFLTGASRHPESANPYPILEPGPTHNRLALVCLSYLLSGSLDHGQIRDQESITLYPRFDNHTRHLPPFTQYAVVNWAIHAQKAGFSGHDQTEINGLLDELLTGSTLQRWIAVWNVATQQYLDQASTPLMVAVKLGLSAYVKVLLSRPDTDVNTGDEKTGSPLYYAVRGGHEDVVRLLLAAGADMNKSSRYGETPVIYAATHNRPNIIKIFADAGAHLFARVRLNNGCDEALPSANYTTPMGSAIQHGHLDVVKVLLPYIETAEQAHNGLQAAVDGKRSSIVEVLLQHPQVNIKDGNTGSTLLFTACSQKDAKTIHLLLQAGVSPNEGLGRPSWRGRNDKNTPLHALANRDPYGYCPDKAQDTPENTIECFEMLLAAGVNVNGVDDEGASVLHDVKDAVLARLLVDAGADPNTTNRRGETLLHTCQNADILQILLSDSKIDMEQRQTRDEATPLLCALKGGRTDLAIRLLEAGANAFAVDHKGNGILHLAVGVSDNGSSSITADSPCVIQRLRECGGDPNLRNYNGDRPLHVLMHNVGHYRNAFNESVLAAIVAAGANLEGKDREGRTPLFRLMSSNRSRLDAVTNGLQALIHAGARADTLDLKGRTLFHVAAADPASLFSFCVSQGLDPKRTDHSGNTLWHECARVLAQTSIQHTQWERKPEEEHPPFVLPLLNLGVDPVQPNHLGQTPLHRLCMFRHNGVYDESTWRNLKTRRDNTLRELVLDYMIRQYAHCGVDQTDRDGVTALHIASTHCAHITQRLLRAGADPLKSTHEGLTALHLAARSRMPNIVGILLAAVKSATATAAFLKAVNAKDRSYTKNTPLNFACTSGQSESVRLLMEAGATVNSESLWASCVGFENETRNWPKPGQYEDFKDRHAPDAAGVLLEDTHRRKPPNGGTGTDPYPAFPVERLDDIVDLIGSYGLTAGSLDKPVLSAAAGNLDYTVDCLSRKRNALPQSEAPSKRPLENVRIDMCLGRREANREAIRRAVPQGRWKREETKLSHFMALRDYDLAAEELLKGGGLEANHFGFTTLHDLVSGGFASIMRKVLTRELLAKLDEWEVRRTFQGNSRRRYNLSLPLLAVACQTVTPNMEVIRVLVEVVGANVNAPSWKPGYSQIGSQDDVKDETPLHILATGAHWWQVAEAIPYLASHGADLEARNAGGLTPLLAALQRIEHPLFDPRVIEVLVALGANVDAADPKGVSCLGLALGDLTIVKLLLKHTTDITVHSAMAAAIREQRHQALEALLAHGANPNVRQTPKQRDQAKEVTADAPPDPNPKSQKKTIQLLLDHGANPNAGYENTTVLHRVVEHSRFARDLLCFPSINIEARNSHGHTLLHAACRAHAKDENGDQISSGESCSPAYMLLDRGADVRAVSNNGRTALHHHISPGPGVNTTRFGNRLDTNLLRRLALAAPDIVDLYDHDGHTALHLALLQGNTEAAAVLLDIGAGPKKVVAGGTIDTSLHLLLAKTRFRISADNVVRGPARDVFDALIAGGANPNARNAAGETPLFAFFGHKWPGGVDWDAGHSLPLVGRSAQRLVDETAEIRKKVTEEALWAAFEEANMDWTARNGKGEGLLHIVAGNTNTDRAVERFKVLVAKGLDPMAEDDEQRTALDVAASVGCEGILTLFKRNAV</sequence>
<protein>
    <submittedName>
        <fullName evidence="6">Ankyrin repeat-containing domain protein</fullName>
    </submittedName>
</protein>
<dbReference type="Pfam" id="PF12796">
    <property type="entry name" value="Ank_2"/>
    <property type="match status" value="2"/>
</dbReference>
<dbReference type="PANTHER" id="PTHR24123">
    <property type="entry name" value="ANKYRIN REPEAT-CONTAINING"/>
    <property type="match status" value="1"/>
</dbReference>
<dbReference type="Gene3D" id="3.40.50.300">
    <property type="entry name" value="P-loop containing nucleotide triphosphate hydrolases"/>
    <property type="match status" value="1"/>
</dbReference>
<organism evidence="6 7">
    <name type="scientific">Chaetomidium leptoderma</name>
    <dbReference type="NCBI Taxonomy" id="669021"/>
    <lineage>
        <taxon>Eukaryota</taxon>
        <taxon>Fungi</taxon>
        <taxon>Dikarya</taxon>
        <taxon>Ascomycota</taxon>
        <taxon>Pezizomycotina</taxon>
        <taxon>Sordariomycetes</taxon>
        <taxon>Sordariomycetidae</taxon>
        <taxon>Sordariales</taxon>
        <taxon>Chaetomiaceae</taxon>
        <taxon>Chaetomidium</taxon>
    </lineage>
</organism>
<comment type="caution">
    <text evidence="6">The sequence shown here is derived from an EMBL/GenBank/DDBJ whole genome shotgun (WGS) entry which is preliminary data.</text>
</comment>
<dbReference type="SUPFAM" id="SSF48403">
    <property type="entry name" value="Ankyrin repeat"/>
    <property type="match status" value="6"/>
</dbReference>
<keyword evidence="7" id="KW-1185">Reference proteome</keyword>
<keyword evidence="2 3" id="KW-0040">ANK repeat</keyword>
<feature type="compositionally biased region" description="Basic and acidic residues" evidence="4">
    <location>
        <begin position="1663"/>
        <end position="1672"/>
    </location>
</feature>
<feature type="repeat" description="ANK" evidence="3">
    <location>
        <begin position="851"/>
        <end position="883"/>
    </location>
</feature>
<feature type="repeat" description="ANK" evidence="3">
    <location>
        <begin position="560"/>
        <end position="592"/>
    </location>
</feature>
<dbReference type="InterPro" id="IPR051165">
    <property type="entry name" value="Multifunctional_ANK_Repeat"/>
</dbReference>
<dbReference type="EMBL" id="MU857227">
    <property type="protein sequence ID" value="KAK4148954.1"/>
    <property type="molecule type" value="Genomic_DNA"/>
</dbReference>
<dbReference type="InterPro" id="IPR056884">
    <property type="entry name" value="NPHP3-like_N"/>
</dbReference>
<evidence type="ECO:0000313" key="6">
    <source>
        <dbReference type="EMBL" id="KAK4148954.1"/>
    </source>
</evidence>
<evidence type="ECO:0000256" key="4">
    <source>
        <dbReference type="SAM" id="MobiDB-lite"/>
    </source>
</evidence>
<evidence type="ECO:0000256" key="2">
    <source>
        <dbReference type="ARBA" id="ARBA00023043"/>
    </source>
</evidence>
<feature type="domain" description="Nephrocystin 3-like N-terminal" evidence="5">
    <location>
        <begin position="64"/>
        <end position="226"/>
    </location>
</feature>
<reference evidence="6" key="2">
    <citation type="submission" date="2023-05" db="EMBL/GenBank/DDBJ databases">
        <authorList>
            <consortium name="Lawrence Berkeley National Laboratory"/>
            <person name="Steindorff A."/>
            <person name="Hensen N."/>
            <person name="Bonometti L."/>
            <person name="Westerberg I."/>
            <person name="Brannstrom I.O."/>
            <person name="Guillou S."/>
            <person name="Cros-Aarteil S."/>
            <person name="Calhoun S."/>
            <person name="Haridas S."/>
            <person name="Kuo A."/>
            <person name="Mondo S."/>
            <person name="Pangilinan J."/>
            <person name="Riley R."/>
            <person name="Labutti K."/>
            <person name="Andreopoulos B."/>
            <person name="Lipzen A."/>
            <person name="Chen C."/>
            <person name="Yanf M."/>
            <person name="Daum C."/>
            <person name="Ng V."/>
            <person name="Clum A."/>
            <person name="Ohm R."/>
            <person name="Martin F."/>
            <person name="Silar P."/>
            <person name="Natvig D."/>
            <person name="Lalanne C."/>
            <person name="Gautier V."/>
            <person name="Ament-Velasquez S.L."/>
            <person name="Kruys A."/>
            <person name="Hutchinson M.I."/>
            <person name="Powell A.J."/>
            <person name="Barry K."/>
            <person name="Miller A.N."/>
            <person name="Grigoriev I.V."/>
            <person name="Debuchy R."/>
            <person name="Gladieux P."/>
            <person name="Thoren M.H."/>
            <person name="Johannesson H."/>
        </authorList>
    </citation>
    <scope>NUCLEOTIDE SEQUENCE</scope>
    <source>
        <strain evidence="6">CBS 538.74</strain>
    </source>
</reference>
<evidence type="ECO:0000256" key="1">
    <source>
        <dbReference type="ARBA" id="ARBA00022737"/>
    </source>
</evidence>
<keyword evidence="1" id="KW-0677">Repeat</keyword>
<feature type="repeat" description="ANK" evidence="3">
    <location>
        <begin position="1221"/>
        <end position="1253"/>
    </location>
</feature>
<evidence type="ECO:0000259" key="5">
    <source>
        <dbReference type="Pfam" id="PF24883"/>
    </source>
</evidence>